<reference evidence="1" key="1">
    <citation type="journal article" date="2020" name="Stud. Mycol.">
        <title>101 Dothideomycetes genomes: a test case for predicting lifestyles and emergence of pathogens.</title>
        <authorList>
            <person name="Haridas S."/>
            <person name="Albert R."/>
            <person name="Binder M."/>
            <person name="Bloem J."/>
            <person name="Labutti K."/>
            <person name="Salamov A."/>
            <person name="Andreopoulos B."/>
            <person name="Baker S."/>
            <person name="Barry K."/>
            <person name="Bills G."/>
            <person name="Bluhm B."/>
            <person name="Cannon C."/>
            <person name="Castanera R."/>
            <person name="Culley D."/>
            <person name="Daum C."/>
            <person name="Ezra D."/>
            <person name="Gonzalez J."/>
            <person name="Henrissat B."/>
            <person name="Kuo A."/>
            <person name="Liang C."/>
            <person name="Lipzen A."/>
            <person name="Lutzoni F."/>
            <person name="Magnuson J."/>
            <person name="Mondo S."/>
            <person name="Nolan M."/>
            <person name="Ohm R."/>
            <person name="Pangilinan J."/>
            <person name="Park H.-J."/>
            <person name="Ramirez L."/>
            <person name="Alfaro M."/>
            <person name="Sun H."/>
            <person name="Tritt A."/>
            <person name="Yoshinaga Y."/>
            <person name="Zwiers L.-H."/>
            <person name="Turgeon B."/>
            <person name="Goodwin S."/>
            <person name="Spatafora J."/>
            <person name="Crous P."/>
            <person name="Grigoriev I."/>
        </authorList>
    </citation>
    <scope>NUCLEOTIDE SEQUENCE</scope>
    <source>
        <strain evidence="1">CBS 123094</strain>
    </source>
</reference>
<evidence type="ECO:0000313" key="1">
    <source>
        <dbReference type="EMBL" id="KAF2001090.1"/>
    </source>
</evidence>
<dbReference type="AlphaFoldDB" id="A0A6A5WGR2"/>
<sequence>MVFPHGLAHRPRTGWEALIWSGNIEMVMQPVCRICPTDALKWDMGLWTAICLLEDAGRLCCFVFCVCDDLEELVVLRYVYTCIYVVEKQMGCGF</sequence>
<name>A0A6A5WGR2_9PLEO</name>
<gene>
    <name evidence="1" type="ORF">P154DRAFT_187578</name>
</gene>
<dbReference type="Proteomes" id="UP000799779">
    <property type="component" value="Unassembled WGS sequence"/>
</dbReference>
<evidence type="ECO:0000313" key="2">
    <source>
        <dbReference type="Proteomes" id="UP000799779"/>
    </source>
</evidence>
<protein>
    <submittedName>
        <fullName evidence="1">Uncharacterized protein</fullName>
    </submittedName>
</protein>
<organism evidence="1 2">
    <name type="scientific">Amniculicola lignicola CBS 123094</name>
    <dbReference type="NCBI Taxonomy" id="1392246"/>
    <lineage>
        <taxon>Eukaryota</taxon>
        <taxon>Fungi</taxon>
        <taxon>Dikarya</taxon>
        <taxon>Ascomycota</taxon>
        <taxon>Pezizomycotina</taxon>
        <taxon>Dothideomycetes</taxon>
        <taxon>Pleosporomycetidae</taxon>
        <taxon>Pleosporales</taxon>
        <taxon>Amniculicolaceae</taxon>
        <taxon>Amniculicola</taxon>
    </lineage>
</organism>
<proteinExistence type="predicted"/>
<keyword evidence="2" id="KW-1185">Reference proteome</keyword>
<dbReference type="EMBL" id="ML977585">
    <property type="protein sequence ID" value="KAF2001090.1"/>
    <property type="molecule type" value="Genomic_DNA"/>
</dbReference>
<accession>A0A6A5WGR2</accession>